<dbReference type="NCBIfam" id="NF047450">
    <property type="entry name" value="post-PEP-CTERM_1"/>
    <property type="match status" value="1"/>
</dbReference>
<evidence type="ECO:0000313" key="4">
    <source>
        <dbReference type="Proteomes" id="UP000469734"/>
    </source>
</evidence>
<feature type="domain" description="Ice-binding protein C-terminal" evidence="2">
    <location>
        <begin position="192"/>
        <end position="214"/>
    </location>
</feature>
<dbReference type="RefSeq" id="WP_161052091.1">
    <property type="nucleotide sequence ID" value="NZ_WWCR01000037.1"/>
</dbReference>
<proteinExistence type="predicted"/>
<dbReference type="NCBIfam" id="NF038128">
    <property type="entry name" value="choice_anch_J"/>
    <property type="match status" value="1"/>
</dbReference>
<keyword evidence="1" id="KW-0732">Signal</keyword>
<comment type="caution">
    <text evidence="3">The sequence shown here is derived from an EMBL/GenBank/DDBJ whole genome shotgun (WGS) entry which is preliminary data.</text>
</comment>
<feature type="chain" id="PRO_5030510043" evidence="1">
    <location>
        <begin position="22"/>
        <end position="347"/>
    </location>
</feature>
<protein>
    <submittedName>
        <fullName evidence="3">PEP-CTERM sorting domain-containing protein</fullName>
    </submittedName>
</protein>
<evidence type="ECO:0000256" key="1">
    <source>
        <dbReference type="SAM" id="SignalP"/>
    </source>
</evidence>
<dbReference type="NCBIfam" id="TIGR02595">
    <property type="entry name" value="PEP_CTERM"/>
    <property type="match status" value="1"/>
</dbReference>
<organism evidence="3 4">
    <name type="scientific">Duganella margarita</name>
    <dbReference type="NCBI Taxonomy" id="2692170"/>
    <lineage>
        <taxon>Bacteria</taxon>
        <taxon>Pseudomonadati</taxon>
        <taxon>Pseudomonadota</taxon>
        <taxon>Betaproteobacteria</taxon>
        <taxon>Burkholderiales</taxon>
        <taxon>Oxalobacteraceae</taxon>
        <taxon>Telluria group</taxon>
        <taxon>Duganella</taxon>
    </lineage>
</organism>
<dbReference type="AlphaFoldDB" id="A0A7X4KJJ2"/>
<gene>
    <name evidence="3" type="ORF">GTP56_24820</name>
</gene>
<feature type="signal peptide" evidence="1">
    <location>
        <begin position="1"/>
        <end position="21"/>
    </location>
</feature>
<accession>A0A7X4KJJ2</accession>
<dbReference type="Pfam" id="PF07589">
    <property type="entry name" value="PEP-CTERM"/>
    <property type="match status" value="1"/>
</dbReference>
<dbReference type="PROSITE" id="PS51257">
    <property type="entry name" value="PROKAR_LIPOPROTEIN"/>
    <property type="match status" value="1"/>
</dbReference>
<dbReference type="EMBL" id="WWCR01000037">
    <property type="protein sequence ID" value="MYM75397.1"/>
    <property type="molecule type" value="Genomic_DNA"/>
</dbReference>
<name>A0A7X4KJJ2_9BURK</name>
<sequence length="347" mass="36564">MKPINHLAGLLLAAASCSAVAVPLLAEGFDDIRTLPANGWVLINNSAPPGSTKWFQGNPGFFPAAAGPADSYIAANFNNAAFGGEVSNWLLTPEVKLYNGESLNFSLRLLGEGALDRVEVYFSTSGAGTDVGNSFSLLTAFEADLDTGWQQRAVLVDGLTGPASGRFGFRYVVDDTSLNGNYIGIDSVSINAIPEPSTVALMCFGAMALRFRKRWCRRWLFTGGMASLTLAAHAAAPDQDGVMRFPHVQVATQPSAPAAPSGAGLMAYKDPVTGKLTSPNPEQAALLTSAMRAAAPLARQAPSQVARARHGGVRLMLDERHDRFAVARKAADGSITETCEPAPGEQK</sequence>
<reference evidence="3 4" key="1">
    <citation type="submission" date="2019-12" db="EMBL/GenBank/DDBJ databases">
        <title>Novel species isolated from a subtropical stream in China.</title>
        <authorList>
            <person name="Lu H."/>
        </authorList>
    </citation>
    <scope>NUCLEOTIDE SEQUENCE [LARGE SCALE GENOMIC DNA]</scope>
    <source>
        <strain evidence="3 4">FT134W</strain>
    </source>
</reference>
<dbReference type="Proteomes" id="UP000469734">
    <property type="component" value="Unassembled WGS sequence"/>
</dbReference>
<dbReference type="InterPro" id="IPR013424">
    <property type="entry name" value="Ice-binding_C"/>
</dbReference>
<dbReference type="Gene3D" id="2.60.120.200">
    <property type="match status" value="1"/>
</dbReference>
<evidence type="ECO:0000259" key="2">
    <source>
        <dbReference type="Pfam" id="PF07589"/>
    </source>
</evidence>
<evidence type="ECO:0000313" key="3">
    <source>
        <dbReference type="EMBL" id="MYM75397.1"/>
    </source>
</evidence>